<protein>
    <submittedName>
        <fullName evidence="3">SIS domain-containing protein</fullName>
    </submittedName>
</protein>
<dbReference type="PANTHER" id="PTHR10937:SF17">
    <property type="entry name" value="GLUCOSAMINE-FRUCTOSE-6-PHOSPHATE AMINOTRANSFERASE"/>
    <property type="match status" value="1"/>
</dbReference>
<dbReference type="RefSeq" id="WP_022037282.1">
    <property type="nucleotide sequence ID" value="NZ_BAABXV010000001.1"/>
</dbReference>
<dbReference type="GO" id="GO:0006487">
    <property type="term" value="P:protein N-linked glycosylation"/>
    <property type="evidence" value="ECO:0007669"/>
    <property type="project" value="TreeGrafter"/>
</dbReference>
<name>A0AAJ1LJX6_MEDGN</name>
<evidence type="ECO:0000256" key="1">
    <source>
        <dbReference type="ARBA" id="ARBA00022737"/>
    </source>
</evidence>
<dbReference type="GO" id="GO:0004360">
    <property type="term" value="F:glutamine-fructose-6-phosphate transaminase (isomerizing) activity"/>
    <property type="evidence" value="ECO:0007669"/>
    <property type="project" value="TreeGrafter"/>
</dbReference>
<dbReference type="GO" id="GO:0097367">
    <property type="term" value="F:carbohydrate derivative binding"/>
    <property type="evidence" value="ECO:0007669"/>
    <property type="project" value="InterPro"/>
</dbReference>
<dbReference type="PROSITE" id="PS51464">
    <property type="entry name" value="SIS"/>
    <property type="match status" value="1"/>
</dbReference>
<dbReference type="CDD" id="cd05008">
    <property type="entry name" value="SIS_GlmS_GlmD_1"/>
    <property type="match status" value="1"/>
</dbReference>
<feature type="domain" description="SIS" evidence="2">
    <location>
        <begin position="32"/>
        <end position="178"/>
    </location>
</feature>
<comment type="caution">
    <text evidence="3">The sequence shown here is derived from an EMBL/GenBank/DDBJ whole genome shotgun (WGS) entry which is preliminary data.</text>
</comment>
<dbReference type="SUPFAM" id="SSF53697">
    <property type="entry name" value="SIS domain"/>
    <property type="match status" value="1"/>
</dbReference>
<sequence>MIYYGDAGQYVKETPSVFRKILFEKNHIFLPCTELIKDKRPSNIYLVGSGSSYYSAQLAAPFLKKFLGIPVVAVSPINFMEEMEQDLKQALVCGISQQGTSTGVIRAIDYAKKRGCQVLACTGEYNTEIVHHGDAVLYVECGIEDAGATTKGYTATAFTLILFGMHMAKVWGRLSEKTEWQYQEQIEQTIVHMEKNLNLKEEWYEHTAEGLEKCQDLIILGSSKSRRILPEIVLKFSETCRFPVRGYEAEEFMHGVYNAVNYNTEFLYLFDGEKESDERLWKLSEYYQKQGNKQYCINAGIGKGIEKRFVTNGMFSIFEYILPIQMLFIDVSKRRGINLNIPKDPDFHKHMNSKIE</sequence>
<evidence type="ECO:0000313" key="3">
    <source>
        <dbReference type="EMBL" id="MCZ0689858.1"/>
    </source>
</evidence>
<keyword evidence="1" id="KW-0677">Repeat</keyword>
<dbReference type="Pfam" id="PF01380">
    <property type="entry name" value="SIS"/>
    <property type="match status" value="1"/>
</dbReference>
<evidence type="ECO:0000259" key="2">
    <source>
        <dbReference type="PROSITE" id="PS51464"/>
    </source>
</evidence>
<dbReference type="GO" id="GO:0006047">
    <property type="term" value="P:UDP-N-acetylglucosamine metabolic process"/>
    <property type="evidence" value="ECO:0007669"/>
    <property type="project" value="TreeGrafter"/>
</dbReference>
<dbReference type="EMBL" id="JAPRBD010000007">
    <property type="protein sequence ID" value="MCZ0689858.1"/>
    <property type="molecule type" value="Genomic_DNA"/>
</dbReference>
<dbReference type="AlphaFoldDB" id="A0AAJ1LJX6"/>
<evidence type="ECO:0000313" key="4">
    <source>
        <dbReference type="Proteomes" id="UP001076974"/>
    </source>
</evidence>
<reference evidence="3" key="1">
    <citation type="submission" date="2022-11" db="EMBL/GenBank/DDBJ databases">
        <title>Temperate bacteriophages infecting mucin-degrading bacterium Ruminococcus gnavus from the human gut.</title>
        <authorList>
            <person name="Buttimer C."/>
        </authorList>
    </citation>
    <scope>NUCLEOTIDE SEQUENCE</scope>
    <source>
        <strain evidence="3">CCUG 52279</strain>
    </source>
</reference>
<proteinExistence type="predicted"/>
<dbReference type="GO" id="GO:0006002">
    <property type="term" value="P:fructose 6-phosphate metabolic process"/>
    <property type="evidence" value="ECO:0007669"/>
    <property type="project" value="TreeGrafter"/>
</dbReference>
<dbReference type="Proteomes" id="UP001076974">
    <property type="component" value="Unassembled WGS sequence"/>
</dbReference>
<organism evidence="3 4">
    <name type="scientific">Mediterraneibacter gnavus</name>
    <name type="common">Ruminococcus gnavus</name>
    <dbReference type="NCBI Taxonomy" id="33038"/>
    <lineage>
        <taxon>Bacteria</taxon>
        <taxon>Bacillati</taxon>
        <taxon>Bacillota</taxon>
        <taxon>Clostridia</taxon>
        <taxon>Lachnospirales</taxon>
        <taxon>Lachnospiraceae</taxon>
        <taxon>Mediterraneibacter</taxon>
    </lineage>
</organism>
<dbReference type="PANTHER" id="PTHR10937">
    <property type="entry name" value="GLUCOSAMINE--FRUCTOSE-6-PHOSPHATE AMINOTRANSFERASE, ISOMERIZING"/>
    <property type="match status" value="1"/>
</dbReference>
<dbReference type="InterPro" id="IPR035466">
    <property type="entry name" value="GlmS/AgaS_SIS"/>
</dbReference>
<accession>A0AAJ1LJX6</accession>
<dbReference type="InterPro" id="IPR046348">
    <property type="entry name" value="SIS_dom_sf"/>
</dbReference>
<gene>
    <name evidence="3" type="ORF">OZZ16_07995</name>
</gene>
<dbReference type="InterPro" id="IPR001347">
    <property type="entry name" value="SIS_dom"/>
</dbReference>
<dbReference type="Gene3D" id="3.40.50.10490">
    <property type="entry name" value="Glucose-6-phosphate isomerase like protein, domain 1"/>
    <property type="match status" value="2"/>
</dbReference>